<dbReference type="SUPFAM" id="SSF47060">
    <property type="entry name" value="S15/NS1 RNA-binding domain"/>
    <property type="match status" value="1"/>
</dbReference>
<proteinExistence type="inferred from homology"/>
<sequence>MYLNKEVKEDIFKKHGGSGKNTGSAEGQIALFTFRISHLTEHLKRNRKDFNTERALVSLVGKRRSLLDYLKKKDIERYRAIVKELGLRK</sequence>
<gene>
    <name evidence="3" type="primary">rpsO</name>
    <name evidence="6" type="ORF">SAMN02927921_01972</name>
</gene>
<dbReference type="GO" id="GO:0019843">
    <property type="term" value="F:rRNA binding"/>
    <property type="evidence" value="ECO:0007669"/>
    <property type="project" value="UniProtKB-UniRule"/>
</dbReference>
<dbReference type="PANTHER" id="PTHR23321">
    <property type="entry name" value="RIBOSOMAL PROTEIN S15, BACTERIAL AND ORGANELLAR"/>
    <property type="match status" value="1"/>
</dbReference>
<dbReference type="RefSeq" id="WP_072317197.1">
    <property type="nucleotide sequence ID" value="NZ_FPJE01000009.1"/>
</dbReference>
<comment type="function">
    <text evidence="3">Forms an intersubunit bridge (bridge B4) with the 23S rRNA of the 50S subunit in the ribosome.</text>
</comment>
<organism evidence="6 7">
    <name type="scientific">Sinomicrobium oceani</name>
    <dbReference type="NCBI Taxonomy" id="1150368"/>
    <lineage>
        <taxon>Bacteria</taxon>
        <taxon>Pseudomonadati</taxon>
        <taxon>Bacteroidota</taxon>
        <taxon>Flavobacteriia</taxon>
        <taxon>Flavobacteriales</taxon>
        <taxon>Flavobacteriaceae</taxon>
        <taxon>Sinomicrobium</taxon>
    </lineage>
</organism>
<dbReference type="Gene3D" id="6.10.250.3130">
    <property type="match status" value="1"/>
</dbReference>
<keyword evidence="2 3" id="KW-0687">Ribonucleoprotein</keyword>
<comment type="function">
    <text evidence="3 5">One of the primary rRNA binding proteins, it binds directly to 16S rRNA where it helps nucleate assembly of the platform of the 30S subunit by binding and bridging several RNA helices of the 16S rRNA.</text>
</comment>
<dbReference type="SMART" id="SM01387">
    <property type="entry name" value="Ribosomal_S15"/>
    <property type="match status" value="1"/>
</dbReference>
<accession>A0A1K1PRU8</accession>
<evidence type="ECO:0000313" key="7">
    <source>
        <dbReference type="Proteomes" id="UP000182248"/>
    </source>
</evidence>
<dbReference type="InterPro" id="IPR000589">
    <property type="entry name" value="Ribosomal_uS15"/>
</dbReference>
<dbReference type="GO" id="GO:0003735">
    <property type="term" value="F:structural constituent of ribosome"/>
    <property type="evidence" value="ECO:0007669"/>
    <property type="project" value="InterPro"/>
</dbReference>
<comment type="subunit">
    <text evidence="3">Part of the 30S ribosomal subunit. Forms a bridge to the 50S subunit in the 70S ribosome, contacting the 23S rRNA.</text>
</comment>
<evidence type="ECO:0000256" key="2">
    <source>
        <dbReference type="ARBA" id="ARBA00023274"/>
    </source>
</evidence>
<keyword evidence="3 5" id="KW-0699">rRNA-binding</keyword>
<dbReference type="Gene3D" id="1.10.287.10">
    <property type="entry name" value="S15/NS1, RNA-binding"/>
    <property type="match status" value="1"/>
</dbReference>
<keyword evidence="7" id="KW-1185">Reference proteome</keyword>
<dbReference type="PROSITE" id="PS00362">
    <property type="entry name" value="RIBOSOMAL_S15"/>
    <property type="match status" value="1"/>
</dbReference>
<dbReference type="OrthoDB" id="9799262at2"/>
<dbReference type="Pfam" id="PF00312">
    <property type="entry name" value="Ribosomal_S15"/>
    <property type="match status" value="1"/>
</dbReference>
<comment type="similarity">
    <text evidence="3 4">Belongs to the universal ribosomal protein uS15 family.</text>
</comment>
<name>A0A1K1PRU8_9FLAO</name>
<dbReference type="STRING" id="1150368.SAMN02927921_01972"/>
<evidence type="ECO:0000256" key="1">
    <source>
        <dbReference type="ARBA" id="ARBA00022980"/>
    </source>
</evidence>
<dbReference type="GO" id="GO:0022627">
    <property type="term" value="C:cytosolic small ribosomal subunit"/>
    <property type="evidence" value="ECO:0007669"/>
    <property type="project" value="TreeGrafter"/>
</dbReference>
<dbReference type="HAMAP" id="MF_01343_B">
    <property type="entry name" value="Ribosomal_uS15_B"/>
    <property type="match status" value="1"/>
</dbReference>
<keyword evidence="3 5" id="KW-0694">RNA-binding</keyword>
<evidence type="ECO:0000256" key="5">
    <source>
        <dbReference type="RuleBase" id="RU004524"/>
    </source>
</evidence>
<dbReference type="EMBL" id="FPJE01000009">
    <property type="protein sequence ID" value="SFW50173.1"/>
    <property type="molecule type" value="Genomic_DNA"/>
</dbReference>
<dbReference type="NCBIfam" id="TIGR00952">
    <property type="entry name" value="S15_bact"/>
    <property type="match status" value="1"/>
</dbReference>
<dbReference type="PANTHER" id="PTHR23321:SF26">
    <property type="entry name" value="SMALL RIBOSOMAL SUBUNIT PROTEIN US15M"/>
    <property type="match status" value="1"/>
</dbReference>
<reference evidence="6 7" key="1">
    <citation type="submission" date="2016-11" db="EMBL/GenBank/DDBJ databases">
        <authorList>
            <person name="Jaros S."/>
            <person name="Januszkiewicz K."/>
            <person name="Wedrychowicz H."/>
        </authorList>
    </citation>
    <scope>NUCLEOTIDE SEQUENCE [LARGE SCALE GENOMIC DNA]</scope>
    <source>
        <strain evidence="6 7">CGMCC 1.12145</strain>
    </source>
</reference>
<dbReference type="GO" id="GO:0006412">
    <property type="term" value="P:translation"/>
    <property type="evidence" value="ECO:0007669"/>
    <property type="project" value="UniProtKB-UniRule"/>
</dbReference>
<dbReference type="AlphaFoldDB" id="A0A1K1PRU8"/>
<evidence type="ECO:0000313" key="6">
    <source>
        <dbReference type="EMBL" id="SFW50173.1"/>
    </source>
</evidence>
<protein>
    <recommendedName>
        <fullName evidence="3">Small ribosomal subunit protein uS15</fullName>
    </recommendedName>
</protein>
<evidence type="ECO:0000256" key="3">
    <source>
        <dbReference type="HAMAP-Rule" id="MF_01343"/>
    </source>
</evidence>
<dbReference type="Proteomes" id="UP000182248">
    <property type="component" value="Unassembled WGS sequence"/>
</dbReference>
<keyword evidence="1 3" id="KW-0689">Ribosomal protein</keyword>
<dbReference type="InterPro" id="IPR009068">
    <property type="entry name" value="uS15_NS1_RNA-bd_sf"/>
</dbReference>
<dbReference type="InterPro" id="IPR005290">
    <property type="entry name" value="Ribosomal_uS15_bac-type"/>
</dbReference>
<evidence type="ECO:0000256" key="4">
    <source>
        <dbReference type="RuleBase" id="RU003919"/>
    </source>
</evidence>
<dbReference type="CDD" id="cd00353">
    <property type="entry name" value="Ribosomal_S15p_S13e"/>
    <property type="match status" value="1"/>
</dbReference>